<evidence type="ECO:0000313" key="2">
    <source>
        <dbReference type="Proteomes" id="UP000887226"/>
    </source>
</evidence>
<comment type="caution">
    <text evidence="1">The sequence shown here is derived from an EMBL/GenBank/DDBJ whole genome shotgun (WGS) entry which is preliminary data.</text>
</comment>
<evidence type="ECO:0000313" key="1">
    <source>
        <dbReference type="EMBL" id="KAG9244817.1"/>
    </source>
</evidence>
<sequence length="1021" mass="116961">MAGARIPLFSPMSNNLPVPSPGALRTLRHLAFGTSCTVGLGAGLLTEDRRRRIHAARIVRDNGNKLRSAKQYHNGGAAITEVFEDPVVVEWDRNLHMRRKKNEEEVSAEDKHSIIISTSNTHIDKAPPLKSNSTLGSVSWEANQVTRYRQPLPQAKKDSSPGYDRQLRLAKDVKKLLVPADEVPSSPQSVQAAARRFIEAFEEGMDINSLEPELMEAAIELSAACRSQSRFYEAEKILEIVLGYKGIQEHHFWDFKPWEILLHMLRKSKVAGATSSDEATLRKAISIYTTKFNNRPRRKFGTGWLKLGRKLCAETCDREMFGLTKDIYSYMELSIGDAINPAAAMNIIALHGTKLYKKAIEAFLQGPYRLGPTHQLEFYRITTVAMKCVRAVQFYHLQRDIMRALLQIAERLKLRVSTTAILMTLSNDWMVHKDITRSIRLFDEIEPKLHLTDHPVAPYALIIRNCIEAGDEFLARNYEKRARHMERLTPTVSKREEGPGFTRIAGQFALAKAMRGDWKGVRADFAGIASGKPDKEEFSQCFDTVLGVFAKSHGLTETEEFVREYVESFKLKLTTEHSNIILEQYLKSKELGAVSRWLDFMSTVNTRLDAKFLNTLFRACHKEWKFTHKEIFWLYEAMTHIDHFDERTIDNTTISLLRNIALSSTAVDPEVAAGRLNYLDNIVKVPSNYEKSSTERMTEALYLGKAKEALAIYDHAIANNLPLHRFSLSHAIQASLKLTPHDSSHALALLRDRRKDQDLAAPLHQIFAHRLAKDEVCENESISAATRDALAILEKNDIPPLQELGFINYPMSILVYKNRFQEAIDFWDTMTYRTARSPVVPRLEDLTLHLRAYIGLRNEKGLDWVLRMIVANKMIVDQRFKAILKNERRLEGKFLLNKYQCIPDDAAAWWFRAIQRVLSIAKTMRLEIQEERKIAFKEMLVIMEKAMQLQGRAPSLDFTEEERKQRARKPQIYHDYEETGTTNEPMTLWADMQKDEKELKSRIRDLGFWSPGAAAQMAKRK</sequence>
<proteinExistence type="predicted"/>
<accession>A0A9P7Z454</accession>
<dbReference type="AlphaFoldDB" id="A0A9P7Z454"/>
<dbReference type="Proteomes" id="UP000887226">
    <property type="component" value="Unassembled WGS sequence"/>
</dbReference>
<organism evidence="1 2">
    <name type="scientific">Calycina marina</name>
    <dbReference type="NCBI Taxonomy" id="1763456"/>
    <lineage>
        <taxon>Eukaryota</taxon>
        <taxon>Fungi</taxon>
        <taxon>Dikarya</taxon>
        <taxon>Ascomycota</taxon>
        <taxon>Pezizomycotina</taxon>
        <taxon>Leotiomycetes</taxon>
        <taxon>Helotiales</taxon>
        <taxon>Pezizellaceae</taxon>
        <taxon>Calycina</taxon>
    </lineage>
</organism>
<keyword evidence="2" id="KW-1185">Reference proteome</keyword>
<dbReference type="OrthoDB" id="185373at2759"/>
<reference evidence="1" key="1">
    <citation type="journal article" date="2021" name="IMA Fungus">
        <title>Genomic characterization of three marine fungi, including Emericellopsis atlantica sp. nov. with signatures of a generalist lifestyle and marine biomass degradation.</title>
        <authorList>
            <person name="Hagestad O.C."/>
            <person name="Hou L."/>
            <person name="Andersen J.H."/>
            <person name="Hansen E.H."/>
            <person name="Altermark B."/>
            <person name="Li C."/>
            <person name="Kuhnert E."/>
            <person name="Cox R.J."/>
            <person name="Crous P.W."/>
            <person name="Spatafora J.W."/>
            <person name="Lail K."/>
            <person name="Amirebrahimi M."/>
            <person name="Lipzen A."/>
            <person name="Pangilinan J."/>
            <person name="Andreopoulos W."/>
            <person name="Hayes R.D."/>
            <person name="Ng V."/>
            <person name="Grigoriev I.V."/>
            <person name="Jackson S.A."/>
            <person name="Sutton T.D.S."/>
            <person name="Dobson A.D.W."/>
            <person name="Rama T."/>
        </authorList>
    </citation>
    <scope>NUCLEOTIDE SEQUENCE</scope>
    <source>
        <strain evidence="1">TRa3180A</strain>
    </source>
</reference>
<name>A0A9P7Z454_9HELO</name>
<protein>
    <submittedName>
        <fullName evidence="1">Uncharacterized protein</fullName>
    </submittedName>
</protein>
<gene>
    <name evidence="1" type="ORF">BJ878DRAFT_504379</name>
</gene>
<dbReference type="EMBL" id="MU253881">
    <property type="protein sequence ID" value="KAG9244817.1"/>
    <property type="molecule type" value="Genomic_DNA"/>
</dbReference>